<evidence type="ECO:0000256" key="11">
    <source>
        <dbReference type="ARBA" id="ARBA00022989"/>
    </source>
</evidence>
<evidence type="ECO:0000313" key="17">
    <source>
        <dbReference type="Proteomes" id="UP000222564"/>
    </source>
</evidence>
<feature type="transmembrane region" description="Helical" evidence="13">
    <location>
        <begin position="109"/>
        <end position="131"/>
    </location>
</feature>
<sequence>MEFYRYVLMKNPLTLVGCCIVFLMAAVAILAPVLATHDPVAINMTEKLKAPGAGHFFGTDEMGRDIFSRIIYGSRYSLGVGISIVLVAALVGTALGSTVGYIGGRTDQIAMGIMDVILSFPSLVLAMALAAALGPSLFNAMLAVSLVKIPVYVRLVRGQVLSLKEKQYVKAARSFGSSTGWVICKHILPNCTSPVLIQVTLGIGEAILIAASLSFIGLGAQPPAPEWGAMINTARTYILDQWWYATFPGLSIFITVMGFNLLGDGVRDILDPRSKNKPGAIKMTALLSVKNLTVDLPTGRKTARVLHGVSFDIKPGEVLGLVGESGSGKSVTALSILQLLPGGKGGISGGSICFKEQNLIDKTPQEMRKIRGKDISMIFQEPMTSLNPAFTIGKQIMDVILAHNNISKREAKEHALDMLGRVQIPDPARTFASYPHQLSGGMRQRVMIAGALSCGPGLLIADEPTTALDVTIQAQVLRLIKEATMQAGASVLLITHDLGVVAQICARVAVMYAGEIVEIGDVNETLLSPRHPYTRALLETVPELTPGYRKKLASIPGSVPDVFARISGCRFNDRCSVKKDICLAQKPQLVCVNGNHKVACWT</sequence>
<dbReference type="GO" id="GO:0015833">
    <property type="term" value="P:peptide transport"/>
    <property type="evidence" value="ECO:0007669"/>
    <property type="project" value="InterPro"/>
</dbReference>
<keyword evidence="5" id="KW-1003">Cell membrane</keyword>
<dbReference type="InterPro" id="IPR000515">
    <property type="entry name" value="MetI-like"/>
</dbReference>
<evidence type="ECO:0000256" key="3">
    <source>
        <dbReference type="ARBA" id="ARBA00005417"/>
    </source>
</evidence>
<feature type="transmembrane region" description="Helical" evidence="13">
    <location>
        <begin position="12"/>
        <end position="35"/>
    </location>
</feature>
<dbReference type="NCBIfam" id="NF045474">
    <property type="entry name" value="Opp2C"/>
    <property type="match status" value="1"/>
</dbReference>
<proteinExistence type="inferred from homology"/>
<evidence type="ECO:0000256" key="12">
    <source>
        <dbReference type="ARBA" id="ARBA00023136"/>
    </source>
</evidence>
<dbReference type="PROSITE" id="PS00211">
    <property type="entry name" value="ABC_TRANSPORTER_1"/>
    <property type="match status" value="1"/>
</dbReference>
<feature type="transmembrane region" description="Helical" evidence="13">
    <location>
        <begin position="78"/>
        <end position="102"/>
    </location>
</feature>
<name>A0A2C6MD70_9FIRM</name>
<keyword evidence="8" id="KW-0547">Nucleotide-binding</keyword>
<dbReference type="GO" id="GO:0005886">
    <property type="term" value="C:plasma membrane"/>
    <property type="evidence" value="ECO:0007669"/>
    <property type="project" value="UniProtKB-SubCell"/>
</dbReference>
<dbReference type="PANTHER" id="PTHR43297">
    <property type="entry name" value="OLIGOPEPTIDE TRANSPORT ATP-BINDING PROTEIN APPD"/>
    <property type="match status" value="1"/>
</dbReference>
<dbReference type="CDD" id="cd06261">
    <property type="entry name" value="TM_PBP2"/>
    <property type="match status" value="1"/>
</dbReference>
<gene>
    <name evidence="16" type="ORF">P378_04620</name>
</gene>
<evidence type="ECO:0000256" key="5">
    <source>
        <dbReference type="ARBA" id="ARBA00022475"/>
    </source>
</evidence>
<comment type="similarity">
    <text evidence="3">Belongs to the ABC transporter superfamily.</text>
</comment>
<dbReference type="PANTHER" id="PTHR43297:SF14">
    <property type="entry name" value="ATPASE AAA-TYPE CORE DOMAIN-CONTAINING PROTEIN"/>
    <property type="match status" value="1"/>
</dbReference>
<keyword evidence="4 13" id="KW-0813">Transport</keyword>
<feature type="transmembrane region" description="Helical" evidence="13">
    <location>
        <begin position="195"/>
        <end position="221"/>
    </location>
</feature>
<dbReference type="PROSITE" id="PS50928">
    <property type="entry name" value="ABC_TM1"/>
    <property type="match status" value="1"/>
</dbReference>
<dbReference type="InterPro" id="IPR050388">
    <property type="entry name" value="ABC_Ni/Peptide_Import"/>
</dbReference>
<dbReference type="Pfam" id="PF08352">
    <property type="entry name" value="oligo_HPY"/>
    <property type="match status" value="1"/>
</dbReference>
<dbReference type="PROSITE" id="PS50893">
    <property type="entry name" value="ABC_TRANSPORTER_2"/>
    <property type="match status" value="1"/>
</dbReference>
<dbReference type="Pfam" id="PF12911">
    <property type="entry name" value="OppC_N"/>
    <property type="match status" value="1"/>
</dbReference>
<evidence type="ECO:0000256" key="13">
    <source>
        <dbReference type="RuleBase" id="RU363032"/>
    </source>
</evidence>
<protein>
    <submittedName>
        <fullName evidence="16">Peptide ABC transporter permease</fullName>
    </submittedName>
</protein>
<dbReference type="Pfam" id="PF00005">
    <property type="entry name" value="ABC_tran"/>
    <property type="match status" value="1"/>
</dbReference>
<keyword evidence="7 13" id="KW-0812">Transmembrane</keyword>
<evidence type="ECO:0000256" key="4">
    <source>
        <dbReference type="ARBA" id="ARBA00022448"/>
    </source>
</evidence>
<feature type="domain" description="ABC transmembrane type-1" evidence="15">
    <location>
        <begin position="78"/>
        <end position="263"/>
    </location>
</feature>
<comment type="caution">
    <text evidence="16">The sequence shown here is derived from an EMBL/GenBank/DDBJ whole genome shotgun (WGS) entry which is preliminary data.</text>
</comment>
<evidence type="ECO:0000259" key="14">
    <source>
        <dbReference type="PROSITE" id="PS50893"/>
    </source>
</evidence>
<comment type="subcellular location">
    <subcellularLocation>
        <location evidence="13">Cell membrane</location>
        <topology evidence="13">Multi-pass membrane protein</topology>
    </subcellularLocation>
    <subcellularLocation>
        <location evidence="2">Cell membrane</location>
        <topology evidence="2">Peripheral membrane protein</topology>
    </subcellularLocation>
    <subcellularLocation>
        <location evidence="1">Membrane</location>
        <topology evidence="1">Multi-pass membrane protein</topology>
    </subcellularLocation>
</comment>
<evidence type="ECO:0000256" key="7">
    <source>
        <dbReference type="ARBA" id="ARBA00022692"/>
    </source>
</evidence>
<evidence type="ECO:0000256" key="10">
    <source>
        <dbReference type="ARBA" id="ARBA00022967"/>
    </source>
</evidence>
<organism evidence="16 17">
    <name type="scientific">Desulforamulus profundi</name>
    <dbReference type="NCBI Taxonomy" id="1383067"/>
    <lineage>
        <taxon>Bacteria</taxon>
        <taxon>Bacillati</taxon>
        <taxon>Bacillota</taxon>
        <taxon>Clostridia</taxon>
        <taxon>Eubacteriales</taxon>
        <taxon>Peptococcaceae</taxon>
        <taxon>Desulforamulus</taxon>
    </lineage>
</organism>
<dbReference type="Pfam" id="PF00528">
    <property type="entry name" value="BPD_transp_1"/>
    <property type="match status" value="1"/>
</dbReference>
<dbReference type="GO" id="GO:0016887">
    <property type="term" value="F:ATP hydrolysis activity"/>
    <property type="evidence" value="ECO:0007669"/>
    <property type="project" value="InterPro"/>
</dbReference>
<feature type="domain" description="ABC transporter" evidence="14">
    <location>
        <begin position="287"/>
        <end position="538"/>
    </location>
</feature>
<evidence type="ECO:0000256" key="6">
    <source>
        <dbReference type="ARBA" id="ARBA00022519"/>
    </source>
</evidence>
<dbReference type="AlphaFoldDB" id="A0A2C6MD70"/>
<dbReference type="InterPro" id="IPR035906">
    <property type="entry name" value="MetI-like_sf"/>
</dbReference>
<keyword evidence="6" id="KW-0997">Cell inner membrane</keyword>
<dbReference type="InterPro" id="IPR027417">
    <property type="entry name" value="P-loop_NTPase"/>
</dbReference>
<dbReference type="Proteomes" id="UP000222564">
    <property type="component" value="Unassembled WGS sequence"/>
</dbReference>
<dbReference type="InterPro" id="IPR025966">
    <property type="entry name" value="OppC_N"/>
</dbReference>
<dbReference type="InterPro" id="IPR017871">
    <property type="entry name" value="ABC_transporter-like_CS"/>
</dbReference>
<dbReference type="SUPFAM" id="SSF52540">
    <property type="entry name" value="P-loop containing nucleoside triphosphate hydrolases"/>
    <property type="match status" value="1"/>
</dbReference>
<comment type="similarity">
    <text evidence="13">Belongs to the binding-protein-dependent transport system permease family.</text>
</comment>
<keyword evidence="11 13" id="KW-1133">Transmembrane helix</keyword>
<keyword evidence="17" id="KW-1185">Reference proteome</keyword>
<evidence type="ECO:0000256" key="2">
    <source>
        <dbReference type="ARBA" id="ARBA00004202"/>
    </source>
</evidence>
<keyword evidence="12 13" id="KW-0472">Membrane</keyword>
<dbReference type="Gene3D" id="3.40.50.300">
    <property type="entry name" value="P-loop containing nucleotide triphosphate hydrolases"/>
    <property type="match status" value="1"/>
</dbReference>
<keyword evidence="9" id="KW-0067">ATP-binding</keyword>
<keyword evidence="10" id="KW-1278">Translocase</keyword>
<dbReference type="CDD" id="cd03257">
    <property type="entry name" value="ABC_NikE_OppD_transporters"/>
    <property type="match status" value="1"/>
</dbReference>
<dbReference type="FunFam" id="3.40.50.300:FF:000016">
    <property type="entry name" value="Oligopeptide ABC transporter ATP-binding component"/>
    <property type="match status" value="1"/>
</dbReference>
<evidence type="ECO:0000259" key="15">
    <source>
        <dbReference type="PROSITE" id="PS50928"/>
    </source>
</evidence>
<evidence type="ECO:0000313" key="16">
    <source>
        <dbReference type="EMBL" id="PHJ39219.1"/>
    </source>
</evidence>
<dbReference type="GO" id="GO:0005524">
    <property type="term" value="F:ATP binding"/>
    <property type="evidence" value="ECO:0007669"/>
    <property type="project" value="UniProtKB-KW"/>
</dbReference>
<dbReference type="SMART" id="SM00382">
    <property type="entry name" value="AAA"/>
    <property type="match status" value="1"/>
</dbReference>
<evidence type="ECO:0000256" key="1">
    <source>
        <dbReference type="ARBA" id="ARBA00004141"/>
    </source>
</evidence>
<dbReference type="InterPro" id="IPR013563">
    <property type="entry name" value="Oligopep_ABC_C"/>
</dbReference>
<dbReference type="GO" id="GO:0055085">
    <property type="term" value="P:transmembrane transport"/>
    <property type="evidence" value="ECO:0007669"/>
    <property type="project" value="InterPro"/>
</dbReference>
<accession>A0A2C6MD70</accession>
<dbReference type="EMBL" id="AWQQ01000027">
    <property type="protein sequence ID" value="PHJ39219.1"/>
    <property type="molecule type" value="Genomic_DNA"/>
</dbReference>
<evidence type="ECO:0000256" key="8">
    <source>
        <dbReference type="ARBA" id="ARBA00022741"/>
    </source>
</evidence>
<dbReference type="InterPro" id="IPR003439">
    <property type="entry name" value="ABC_transporter-like_ATP-bd"/>
</dbReference>
<feature type="transmembrane region" description="Helical" evidence="13">
    <location>
        <begin position="241"/>
        <end position="263"/>
    </location>
</feature>
<dbReference type="InterPro" id="IPR003593">
    <property type="entry name" value="AAA+_ATPase"/>
</dbReference>
<reference evidence="16 17" key="1">
    <citation type="submission" date="2013-09" db="EMBL/GenBank/DDBJ databases">
        <title>Biodegradation of hydrocarbons in the deep terrestrial subsurface : characterization of a microbial consortium composed of two Desulfotomaculum species originating from a deep geological formation.</title>
        <authorList>
            <person name="Aullo T."/>
            <person name="Berlendis S."/>
            <person name="Lascourreges J.-F."/>
            <person name="Dessort D."/>
            <person name="Saint-Laurent S."/>
            <person name="Schraauwers B."/>
            <person name="Mas J."/>
            <person name="Magot M."/>
            <person name="Ranchou-Peyruse A."/>
        </authorList>
    </citation>
    <scope>NUCLEOTIDE SEQUENCE [LARGE SCALE GENOMIC DNA]</scope>
    <source>
        <strain evidence="16 17">Bs107</strain>
    </source>
</reference>
<dbReference type="NCBIfam" id="TIGR01727">
    <property type="entry name" value="oligo_HPY"/>
    <property type="match status" value="1"/>
</dbReference>
<dbReference type="SUPFAM" id="SSF161098">
    <property type="entry name" value="MetI-like"/>
    <property type="match status" value="1"/>
</dbReference>
<dbReference type="InterPro" id="IPR053385">
    <property type="entry name" value="ABC_transport_permease"/>
</dbReference>
<dbReference type="Gene3D" id="1.10.3720.10">
    <property type="entry name" value="MetI-like"/>
    <property type="match status" value="1"/>
</dbReference>
<evidence type="ECO:0000256" key="9">
    <source>
        <dbReference type="ARBA" id="ARBA00022840"/>
    </source>
</evidence>